<feature type="region of interest" description="Disordered" evidence="6">
    <location>
        <begin position="79"/>
        <end position="119"/>
    </location>
</feature>
<dbReference type="EMBL" id="KN847043">
    <property type="protein sequence ID" value="KIW27712.1"/>
    <property type="molecule type" value="Genomic_DNA"/>
</dbReference>
<dbReference type="GO" id="GO:0000435">
    <property type="term" value="P:positive regulation of transcription from RNA polymerase II promoter by galactose"/>
    <property type="evidence" value="ECO:0007669"/>
    <property type="project" value="TreeGrafter"/>
</dbReference>
<dbReference type="GO" id="GO:0000978">
    <property type="term" value="F:RNA polymerase II cis-regulatory region sequence-specific DNA binding"/>
    <property type="evidence" value="ECO:0007669"/>
    <property type="project" value="TreeGrafter"/>
</dbReference>
<dbReference type="PANTHER" id="PTHR47424:SF15">
    <property type="entry name" value="ZN(II)2CYS6 TRANSCRIPTION FACTOR (EUROFUNG)"/>
    <property type="match status" value="1"/>
</dbReference>
<dbReference type="Pfam" id="PF00172">
    <property type="entry name" value="Zn_clus"/>
    <property type="match status" value="1"/>
</dbReference>
<evidence type="ECO:0000313" key="9">
    <source>
        <dbReference type="Proteomes" id="UP000054466"/>
    </source>
</evidence>
<dbReference type="RefSeq" id="XP_016247928.1">
    <property type="nucleotide sequence ID" value="XM_016394509.1"/>
</dbReference>
<dbReference type="GO" id="GO:0000981">
    <property type="term" value="F:DNA-binding transcription factor activity, RNA polymerase II-specific"/>
    <property type="evidence" value="ECO:0007669"/>
    <property type="project" value="InterPro"/>
</dbReference>
<dbReference type="EMBL" id="KN847043">
    <property type="protein sequence ID" value="KIW27711.1"/>
    <property type="molecule type" value="Genomic_DNA"/>
</dbReference>
<dbReference type="InterPro" id="IPR007219">
    <property type="entry name" value="XnlR_reg_dom"/>
</dbReference>
<dbReference type="InterPro" id="IPR036864">
    <property type="entry name" value="Zn2-C6_fun-type_DNA-bd_sf"/>
</dbReference>
<keyword evidence="9" id="KW-1185">Reference proteome</keyword>
<dbReference type="Gene3D" id="4.10.240.10">
    <property type="entry name" value="Zn(2)-C6 fungal-type DNA-binding domain"/>
    <property type="match status" value="1"/>
</dbReference>
<dbReference type="SMART" id="SM00906">
    <property type="entry name" value="Fungal_trans"/>
    <property type="match status" value="1"/>
</dbReference>
<reference evidence="8 9" key="1">
    <citation type="submission" date="2015-01" db="EMBL/GenBank/DDBJ databases">
        <title>The Genome Sequence of Cladophialophora immunda CBS83496.</title>
        <authorList>
            <consortium name="The Broad Institute Genomics Platform"/>
            <person name="Cuomo C."/>
            <person name="de Hoog S."/>
            <person name="Gorbushina A."/>
            <person name="Stielow B."/>
            <person name="Teixiera M."/>
            <person name="Abouelleil A."/>
            <person name="Chapman S.B."/>
            <person name="Priest M."/>
            <person name="Young S.K."/>
            <person name="Wortman J."/>
            <person name="Nusbaum C."/>
            <person name="Birren B."/>
        </authorList>
    </citation>
    <scope>NUCLEOTIDE SEQUENCE [LARGE SCALE GENOMIC DNA]</scope>
    <source>
        <strain evidence="8 9">CBS 83496</strain>
    </source>
</reference>
<dbReference type="GO" id="GO:0006351">
    <property type="term" value="P:DNA-templated transcription"/>
    <property type="evidence" value="ECO:0007669"/>
    <property type="project" value="InterPro"/>
</dbReference>
<gene>
    <name evidence="8" type="ORF">PV07_07428</name>
</gene>
<dbReference type="CDD" id="cd12148">
    <property type="entry name" value="fungal_TF_MHR"/>
    <property type="match status" value="1"/>
</dbReference>
<dbReference type="GeneID" id="27346622"/>
<dbReference type="InterPro" id="IPR051127">
    <property type="entry name" value="Fungal_SecMet_Regulators"/>
</dbReference>
<keyword evidence="5" id="KW-0539">Nucleus</keyword>
<accession>A0A0D1ZIC1</accession>
<evidence type="ECO:0000256" key="5">
    <source>
        <dbReference type="ARBA" id="ARBA00023242"/>
    </source>
</evidence>
<evidence type="ECO:0000313" key="8">
    <source>
        <dbReference type="EMBL" id="KIW27711.1"/>
    </source>
</evidence>
<protein>
    <recommendedName>
        <fullName evidence="7">Zn(2)-C6 fungal-type domain-containing protein</fullName>
    </recommendedName>
</protein>
<dbReference type="PANTHER" id="PTHR47424">
    <property type="entry name" value="REGULATORY PROTEIN GAL4"/>
    <property type="match status" value="1"/>
</dbReference>
<dbReference type="OrthoDB" id="2571985at2759"/>
<evidence type="ECO:0000256" key="4">
    <source>
        <dbReference type="ARBA" id="ARBA00023163"/>
    </source>
</evidence>
<dbReference type="GO" id="GO:0005634">
    <property type="term" value="C:nucleus"/>
    <property type="evidence" value="ECO:0007669"/>
    <property type="project" value="TreeGrafter"/>
</dbReference>
<dbReference type="Pfam" id="PF04082">
    <property type="entry name" value="Fungal_trans"/>
    <property type="match status" value="1"/>
</dbReference>
<sequence length="735" mass="82205">MAQAISAARTRKRPRALQACQFCRARKNRCNEEMPCSFCVAHDVECVYSRPLPSQEAKTVETLERRIQELTLRLKQAEEALSHSKQDDHPAQPRGLVRDSIPFPGASQPHGSLASKNSRPINPATVALAANETRSHLAPLRSMEEQEGSPTPDAADLNVHTQGWEYYGPSSPIAFLRKIPGLSEERSEYYAEQTSRSFFASLLHNSTFPLTPAQGALTHTDSETFVRERLYFRVSRKFIDAYFDNLHHIQPALDQERFMTRCEELWFGAQVTYPSTFIALYYSVLSLGALLAYPKSGKFHGLEHFEWSRILFREACEAVLRLGHYTNLDMVQCYYMMAKIAQHELNPHITYLYTGQAIRIALSIGLNRESPASRSAIESCSTESSQTWWSLYCLDVQTSFALGRPDGLGPDAFHTCYIPGSSSSTPQDAGNNEDASIQILPAMVSFSRVMRRVGSELYATQYSLVARLKKVVDLAHDLEQWLAELPSRYQESGDGVTRALKSTLSVSCEEKQRIVVWLRYHNLRMVIHSSVIGTVPEKDLRGNVQEHWELCINSAMRTIQIIHETFLKYNFFQTWSYNSTYILFAVTILFIGVFHPLCCVDSDLILDHVNQAIVVLDAVEETVVTRKAIAIITETLARAKDHCRHAATLKSANATLTTSPATLSDPSHSIVLNLANGAGSSSTAPSDPLFNQGLQSLGVNGLNFVPGGYDFETSSFWAEWAQSLGGVTDMNYGYP</sequence>
<dbReference type="SMART" id="SM00066">
    <property type="entry name" value="GAL4"/>
    <property type="match status" value="1"/>
</dbReference>
<dbReference type="AlphaFoldDB" id="A0A0D1ZIC1"/>
<dbReference type="SUPFAM" id="SSF57701">
    <property type="entry name" value="Zn2/Cys6 DNA-binding domain"/>
    <property type="match status" value="1"/>
</dbReference>
<dbReference type="PROSITE" id="PS50048">
    <property type="entry name" value="ZN2_CY6_FUNGAL_2"/>
    <property type="match status" value="1"/>
</dbReference>
<proteinExistence type="predicted"/>
<dbReference type="VEuPathDB" id="FungiDB:PV07_07428"/>
<dbReference type="Proteomes" id="UP000054466">
    <property type="component" value="Unassembled WGS sequence"/>
</dbReference>
<feature type="compositionally biased region" description="Basic and acidic residues" evidence="6">
    <location>
        <begin position="79"/>
        <end position="91"/>
    </location>
</feature>
<organism evidence="8 9">
    <name type="scientific">Cladophialophora immunda</name>
    <dbReference type="NCBI Taxonomy" id="569365"/>
    <lineage>
        <taxon>Eukaryota</taxon>
        <taxon>Fungi</taxon>
        <taxon>Dikarya</taxon>
        <taxon>Ascomycota</taxon>
        <taxon>Pezizomycotina</taxon>
        <taxon>Eurotiomycetes</taxon>
        <taxon>Chaetothyriomycetidae</taxon>
        <taxon>Chaetothyriales</taxon>
        <taxon>Herpotrichiellaceae</taxon>
        <taxon>Cladophialophora</taxon>
    </lineage>
</organism>
<keyword evidence="1" id="KW-0479">Metal-binding</keyword>
<name>A0A0D1ZIC1_9EURO</name>
<evidence type="ECO:0000256" key="3">
    <source>
        <dbReference type="ARBA" id="ARBA00023125"/>
    </source>
</evidence>
<dbReference type="CDD" id="cd00067">
    <property type="entry name" value="GAL4"/>
    <property type="match status" value="1"/>
</dbReference>
<feature type="domain" description="Zn(2)-C6 fungal-type" evidence="7">
    <location>
        <begin position="19"/>
        <end position="48"/>
    </location>
</feature>
<keyword evidence="3" id="KW-0238">DNA-binding</keyword>
<evidence type="ECO:0000256" key="2">
    <source>
        <dbReference type="ARBA" id="ARBA00023015"/>
    </source>
</evidence>
<dbReference type="RefSeq" id="XP_016247927.1">
    <property type="nucleotide sequence ID" value="XM_016394508.1"/>
</dbReference>
<dbReference type="STRING" id="569365.A0A0D1ZIC1"/>
<evidence type="ECO:0000259" key="7">
    <source>
        <dbReference type="PROSITE" id="PS50048"/>
    </source>
</evidence>
<evidence type="ECO:0000256" key="6">
    <source>
        <dbReference type="SAM" id="MobiDB-lite"/>
    </source>
</evidence>
<dbReference type="InterPro" id="IPR001138">
    <property type="entry name" value="Zn2Cys6_DnaBD"/>
</dbReference>
<dbReference type="PROSITE" id="PS00463">
    <property type="entry name" value="ZN2_CY6_FUNGAL_1"/>
    <property type="match status" value="1"/>
</dbReference>
<dbReference type="GO" id="GO:0008270">
    <property type="term" value="F:zinc ion binding"/>
    <property type="evidence" value="ECO:0007669"/>
    <property type="project" value="InterPro"/>
</dbReference>
<evidence type="ECO:0000256" key="1">
    <source>
        <dbReference type="ARBA" id="ARBA00022723"/>
    </source>
</evidence>
<keyword evidence="4" id="KW-0804">Transcription</keyword>
<keyword evidence="2" id="KW-0805">Transcription regulation</keyword>